<evidence type="ECO:0000313" key="2">
    <source>
        <dbReference type="EMBL" id="CAI3982636.1"/>
    </source>
</evidence>
<proteinExistence type="predicted"/>
<gene>
    <name evidence="2" type="ORF">C1SCF055_LOCUS10312</name>
</gene>
<name>A0A9P1C056_9DINO</name>
<dbReference type="AlphaFoldDB" id="A0A9P1C056"/>
<keyword evidence="4" id="KW-1185">Reference proteome</keyword>
<comment type="caution">
    <text evidence="2">The sequence shown here is derived from an EMBL/GenBank/DDBJ whole genome shotgun (WGS) entry which is preliminary data.</text>
</comment>
<dbReference type="EMBL" id="CAMXCT030000734">
    <property type="protein sequence ID" value="CAL4769948.1"/>
    <property type="molecule type" value="Genomic_DNA"/>
</dbReference>
<evidence type="ECO:0000313" key="4">
    <source>
        <dbReference type="Proteomes" id="UP001152797"/>
    </source>
</evidence>
<dbReference type="EMBL" id="CAMXCT010000734">
    <property type="protein sequence ID" value="CAI3982636.1"/>
    <property type="molecule type" value="Genomic_DNA"/>
</dbReference>
<protein>
    <submittedName>
        <fullName evidence="2">Uncharacterized protein</fullName>
    </submittedName>
</protein>
<organism evidence="2">
    <name type="scientific">Cladocopium goreaui</name>
    <dbReference type="NCBI Taxonomy" id="2562237"/>
    <lineage>
        <taxon>Eukaryota</taxon>
        <taxon>Sar</taxon>
        <taxon>Alveolata</taxon>
        <taxon>Dinophyceae</taxon>
        <taxon>Suessiales</taxon>
        <taxon>Symbiodiniaceae</taxon>
        <taxon>Cladocopium</taxon>
    </lineage>
</organism>
<reference evidence="3" key="2">
    <citation type="submission" date="2024-04" db="EMBL/GenBank/DDBJ databases">
        <authorList>
            <person name="Chen Y."/>
            <person name="Shah S."/>
            <person name="Dougan E. K."/>
            <person name="Thang M."/>
            <person name="Chan C."/>
        </authorList>
    </citation>
    <scope>NUCLEOTIDE SEQUENCE [LARGE SCALE GENOMIC DNA]</scope>
</reference>
<keyword evidence="1" id="KW-0175">Coiled coil</keyword>
<evidence type="ECO:0000256" key="1">
    <source>
        <dbReference type="SAM" id="Coils"/>
    </source>
</evidence>
<feature type="coiled-coil region" evidence="1">
    <location>
        <begin position="31"/>
        <end position="58"/>
    </location>
</feature>
<dbReference type="Proteomes" id="UP001152797">
    <property type="component" value="Unassembled WGS sequence"/>
</dbReference>
<reference evidence="2" key="1">
    <citation type="submission" date="2022-10" db="EMBL/GenBank/DDBJ databases">
        <authorList>
            <person name="Chen Y."/>
            <person name="Dougan E. K."/>
            <person name="Chan C."/>
            <person name="Rhodes N."/>
            <person name="Thang M."/>
        </authorList>
    </citation>
    <scope>NUCLEOTIDE SEQUENCE</scope>
</reference>
<dbReference type="EMBL" id="CAMXCT020000734">
    <property type="protein sequence ID" value="CAL1136011.1"/>
    <property type="molecule type" value="Genomic_DNA"/>
</dbReference>
<evidence type="ECO:0000313" key="3">
    <source>
        <dbReference type="EMBL" id="CAL1136011.1"/>
    </source>
</evidence>
<sequence>MEGWTSDGMVNQLATGTVSDLRLSSAIAGDCMKLKGTVEELKTKMAHLAEENLRLRNELFKRDDGNRTPRTPDTQTAMLQMMQQQLQQQQQLIQLLGSSQASLAAAAGVVTTPRGTQAAPAMLPATAAAPAAPAVVVRPPETVQVRPVVVSRCATPRGPLVHGDGQVLRSLPRASSVPAPQRGAVAGQAGPYMTQAPSVEVWREP</sequence>
<accession>A0A9P1C056</accession>